<keyword evidence="2" id="KW-1185">Reference proteome</keyword>
<organism evidence="1 2">
    <name type="scientific">Emergomyces africanus</name>
    <dbReference type="NCBI Taxonomy" id="1955775"/>
    <lineage>
        <taxon>Eukaryota</taxon>
        <taxon>Fungi</taxon>
        <taxon>Dikarya</taxon>
        <taxon>Ascomycota</taxon>
        <taxon>Pezizomycotina</taxon>
        <taxon>Eurotiomycetes</taxon>
        <taxon>Eurotiomycetidae</taxon>
        <taxon>Onygenales</taxon>
        <taxon>Ajellomycetaceae</taxon>
        <taxon>Emergomyces</taxon>
    </lineage>
</organism>
<evidence type="ECO:0000313" key="1">
    <source>
        <dbReference type="EMBL" id="OAX83194.1"/>
    </source>
</evidence>
<comment type="caution">
    <text evidence="1">The sequence shown here is derived from an EMBL/GenBank/DDBJ whole genome shotgun (WGS) entry which is preliminary data.</text>
</comment>
<evidence type="ECO:0000313" key="2">
    <source>
        <dbReference type="Proteomes" id="UP000091918"/>
    </source>
</evidence>
<accession>A0A1B7P2E9</accession>
<sequence>MSILRSSGMVVSVISVSILHGRCMSANEESDYCCQDFVLDVLDKLEEDDIIDVDSGDYESNKAAIQEKRESWK</sequence>
<dbReference type="Proteomes" id="UP000091918">
    <property type="component" value="Unassembled WGS sequence"/>
</dbReference>
<gene>
    <name evidence="1" type="ORF">ACJ72_02449</name>
</gene>
<name>A0A1B7P2E9_9EURO</name>
<protein>
    <submittedName>
        <fullName evidence="1">Uncharacterized protein</fullName>
    </submittedName>
</protein>
<reference evidence="1 2" key="1">
    <citation type="submission" date="2015-07" db="EMBL/GenBank/DDBJ databases">
        <title>Emmonsia species relationships and genome sequence.</title>
        <authorList>
            <person name="Cuomo C.A."/>
            <person name="Schwartz I.S."/>
            <person name="Kenyon C."/>
            <person name="de Hoog G.S."/>
            <person name="Govender N.P."/>
            <person name="Botha A."/>
            <person name="Moreno L."/>
            <person name="de Vries M."/>
            <person name="Munoz J.F."/>
            <person name="Stielow J.B."/>
        </authorList>
    </citation>
    <scope>NUCLEOTIDE SEQUENCE [LARGE SCALE GENOMIC DNA]</scope>
    <source>
        <strain evidence="1 2">CBS 136260</strain>
    </source>
</reference>
<proteinExistence type="predicted"/>
<dbReference type="AlphaFoldDB" id="A0A1B7P2E9"/>
<dbReference type="EMBL" id="LGUA01000204">
    <property type="protein sequence ID" value="OAX83194.1"/>
    <property type="molecule type" value="Genomic_DNA"/>
</dbReference>